<comment type="caution">
    <text evidence="3">The sequence shown here is derived from an EMBL/GenBank/DDBJ whole genome shotgun (WGS) entry which is preliminary data.</text>
</comment>
<organism evidence="3 4">
    <name type="scientific">Herbiconiux daphne</name>
    <dbReference type="NCBI Taxonomy" id="2970914"/>
    <lineage>
        <taxon>Bacteria</taxon>
        <taxon>Bacillati</taxon>
        <taxon>Actinomycetota</taxon>
        <taxon>Actinomycetes</taxon>
        <taxon>Micrococcales</taxon>
        <taxon>Microbacteriaceae</taxon>
        <taxon>Herbiconiux</taxon>
    </lineage>
</organism>
<dbReference type="InterPro" id="IPR050706">
    <property type="entry name" value="Cyclic-di-GMP_PDE-like"/>
</dbReference>
<feature type="region of interest" description="Disordered" evidence="1">
    <location>
        <begin position="221"/>
        <end position="247"/>
    </location>
</feature>
<dbReference type="PANTHER" id="PTHR33121:SF70">
    <property type="entry name" value="SIGNALING PROTEIN YKOW"/>
    <property type="match status" value="1"/>
</dbReference>
<dbReference type="RefSeq" id="WP_259539947.1">
    <property type="nucleotide sequence ID" value="NZ_JANLCJ010000005.1"/>
</dbReference>
<accession>A0ABT2H523</accession>
<keyword evidence="4" id="KW-1185">Reference proteome</keyword>
<dbReference type="Proteomes" id="UP001165586">
    <property type="component" value="Unassembled WGS sequence"/>
</dbReference>
<dbReference type="SUPFAM" id="SSF141868">
    <property type="entry name" value="EAL domain-like"/>
    <property type="match status" value="1"/>
</dbReference>
<sequence>MAPIDDIVLVATEFQPIVDIATKKVVAHEALSRFADAAGAVAPDIAFRRAYSDGSVDDVDAECIGLAVDSAARMGARRPHELFVNVEPSTLWRTVLPRGLTVGPPLTVEITERALGRDIRRLLAAIGRLRELGHAIAVDDLGAQPATLALLPLIAPDVIKLDMGLIRQEPDRNAARIMTAIADHVAHSGALVLAEGIENEQHEVMAQALGATLGQGWHYGRPRPAEAARDRTAAPATSPSVAEPGLDVGGDFRARLARSTRSAPPSPETPFDIVGAAVEPRRANRALLVQVSTFLEEQAVASGDSALVLATFQHTSNVTPATARRYRRLIDSGCLLAVFTVGPPTGLPDEAQSHVIGPDEALAAEWDVIVLTADRAAALTAREVDPGRHTEGLYDFVLTTDRALVTRAARALMS</sequence>
<evidence type="ECO:0000313" key="4">
    <source>
        <dbReference type="Proteomes" id="UP001165586"/>
    </source>
</evidence>
<gene>
    <name evidence="3" type="ORF">N1032_14935</name>
</gene>
<proteinExistence type="predicted"/>
<dbReference type="SMART" id="SM00052">
    <property type="entry name" value="EAL"/>
    <property type="match status" value="1"/>
</dbReference>
<protein>
    <submittedName>
        <fullName evidence="3">EAL domain-containing protein</fullName>
    </submittedName>
</protein>
<feature type="domain" description="EAL" evidence="2">
    <location>
        <begin position="1"/>
        <end position="236"/>
    </location>
</feature>
<dbReference type="InterPro" id="IPR001633">
    <property type="entry name" value="EAL_dom"/>
</dbReference>
<dbReference type="PANTHER" id="PTHR33121">
    <property type="entry name" value="CYCLIC DI-GMP PHOSPHODIESTERASE PDEF"/>
    <property type="match status" value="1"/>
</dbReference>
<evidence type="ECO:0000259" key="2">
    <source>
        <dbReference type="PROSITE" id="PS50883"/>
    </source>
</evidence>
<dbReference type="CDD" id="cd01948">
    <property type="entry name" value="EAL"/>
    <property type="match status" value="1"/>
</dbReference>
<name>A0ABT2H523_9MICO</name>
<dbReference type="Gene3D" id="3.20.20.450">
    <property type="entry name" value="EAL domain"/>
    <property type="match status" value="1"/>
</dbReference>
<dbReference type="InterPro" id="IPR019278">
    <property type="entry name" value="DICT_dom"/>
</dbReference>
<feature type="compositionally biased region" description="Basic and acidic residues" evidence="1">
    <location>
        <begin position="223"/>
        <end position="232"/>
    </location>
</feature>
<reference evidence="3" key="1">
    <citation type="submission" date="2022-08" db="EMBL/GenBank/DDBJ databases">
        <authorList>
            <person name="Deng Y."/>
            <person name="Han X.-F."/>
            <person name="Zhang Y.-Q."/>
        </authorList>
    </citation>
    <scope>NUCLEOTIDE SEQUENCE</scope>
    <source>
        <strain evidence="3">CPCC 203386</strain>
    </source>
</reference>
<dbReference type="PROSITE" id="PS50883">
    <property type="entry name" value="EAL"/>
    <property type="match status" value="1"/>
</dbReference>
<dbReference type="EMBL" id="JANLCJ010000005">
    <property type="protein sequence ID" value="MCS5735039.1"/>
    <property type="molecule type" value="Genomic_DNA"/>
</dbReference>
<dbReference type="Pfam" id="PF10069">
    <property type="entry name" value="DICT"/>
    <property type="match status" value="1"/>
</dbReference>
<dbReference type="InterPro" id="IPR035919">
    <property type="entry name" value="EAL_sf"/>
</dbReference>
<evidence type="ECO:0000256" key="1">
    <source>
        <dbReference type="SAM" id="MobiDB-lite"/>
    </source>
</evidence>
<dbReference type="Pfam" id="PF00563">
    <property type="entry name" value="EAL"/>
    <property type="match status" value="1"/>
</dbReference>
<evidence type="ECO:0000313" key="3">
    <source>
        <dbReference type="EMBL" id="MCS5735039.1"/>
    </source>
</evidence>